<feature type="domain" description="YqbQ/XkdQ" evidence="2">
    <location>
        <begin position="79"/>
        <end position="352"/>
    </location>
</feature>
<dbReference type="InterPro" id="IPR056937">
    <property type="entry name" value="YqbQ/XkdQ"/>
</dbReference>
<keyword evidence="1" id="KW-0175">Coiled coil</keyword>
<dbReference type="EMBL" id="JAOQKC010000007">
    <property type="protein sequence ID" value="MCU6696587.1"/>
    <property type="molecule type" value="Genomic_DNA"/>
</dbReference>
<evidence type="ECO:0000313" key="3">
    <source>
        <dbReference type="EMBL" id="MCU6696587.1"/>
    </source>
</evidence>
<feature type="coiled-coil region" evidence="1">
    <location>
        <begin position="285"/>
        <end position="312"/>
    </location>
</feature>
<dbReference type="RefSeq" id="WP_158363000.1">
    <property type="nucleotide sequence ID" value="NZ_JAOQKC010000007.1"/>
</dbReference>
<proteinExistence type="predicted"/>
<reference evidence="3 4" key="1">
    <citation type="journal article" date="2021" name="ISME Commun">
        <title>Automated analysis of genomic sequences facilitates high-throughput and comprehensive description of bacteria.</title>
        <authorList>
            <person name="Hitch T.C.A."/>
        </authorList>
    </citation>
    <scope>NUCLEOTIDE SEQUENCE [LARGE SCALE GENOMIC DNA]</scope>
    <source>
        <strain evidence="3 4">Sanger_04</strain>
    </source>
</reference>
<evidence type="ECO:0000259" key="2">
    <source>
        <dbReference type="Pfam" id="PF24032"/>
    </source>
</evidence>
<sequence>MDMMKGSTSFRALRDKYKDFSAPSVEITVGSEKLSEKKADIQEIEVELTSGFEASGCVFYVDGAYRVKDTAFDKKIADKLQIGESVKIKLGYISREEVFRGYISQVEYQHGTEEDDYRIRVECMDIKGLLMKTRRMEFFTQKSADAVVKAILGETPVSSYLAGKEIDSCKEEEVPLRSHMMTDYEVIVEQAEKQGYEFFIIQGKAYFRKRQKVTSALMTMGPAQGILNARFSMSAQPLVKKIEIRSIDPESGKQIKGEASLSGSFGKQSGKLLGNSRQVYYEAGVKDAAEAKARAQARMNRLVQEFGALECECVGIPELVPGRFVEVKHLSAQADRKYYITYVRHVLNEDGYRTYLRAGVSSL</sequence>
<accession>A0ABT2RW95</accession>
<name>A0ABT2RW95_9FIRM</name>
<comment type="caution">
    <text evidence="3">The sequence shown here is derived from an EMBL/GenBank/DDBJ whole genome shotgun (WGS) entry which is preliminary data.</text>
</comment>
<gene>
    <name evidence="3" type="ORF">OCV63_06715</name>
</gene>
<evidence type="ECO:0000313" key="4">
    <source>
        <dbReference type="Proteomes" id="UP001652461"/>
    </source>
</evidence>
<dbReference type="SUPFAM" id="SSF69279">
    <property type="entry name" value="Phage tail proteins"/>
    <property type="match status" value="1"/>
</dbReference>
<dbReference type="Proteomes" id="UP001652461">
    <property type="component" value="Unassembled WGS sequence"/>
</dbReference>
<protein>
    <submittedName>
        <fullName evidence="3">Contractile injection system protein, VgrG/Pvc8 family</fullName>
    </submittedName>
</protein>
<dbReference type="Pfam" id="PF24032">
    <property type="entry name" value="YQBQ"/>
    <property type="match status" value="1"/>
</dbReference>
<keyword evidence="4" id="KW-1185">Reference proteome</keyword>
<organism evidence="3 4">
    <name type="scientific">Laedolimicola ammoniilytica</name>
    <dbReference type="NCBI Taxonomy" id="2981771"/>
    <lineage>
        <taxon>Bacteria</taxon>
        <taxon>Bacillati</taxon>
        <taxon>Bacillota</taxon>
        <taxon>Clostridia</taxon>
        <taxon>Lachnospirales</taxon>
        <taxon>Lachnospiraceae</taxon>
        <taxon>Laedolimicola</taxon>
    </lineage>
</organism>
<evidence type="ECO:0000256" key="1">
    <source>
        <dbReference type="SAM" id="Coils"/>
    </source>
</evidence>